<comment type="caution">
    <text evidence="2">The sequence shown here is derived from an EMBL/GenBank/DDBJ whole genome shotgun (WGS) entry which is preliminary data.</text>
</comment>
<name>A0A2R5G1X0_9STRA</name>
<evidence type="ECO:0000313" key="2">
    <source>
        <dbReference type="EMBL" id="GBG24535.1"/>
    </source>
</evidence>
<keyword evidence="1" id="KW-0812">Transmembrane</keyword>
<keyword evidence="1" id="KW-0472">Membrane</keyword>
<accession>A0A2R5G1X0</accession>
<proteinExistence type="predicted"/>
<dbReference type="EMBL" id="BEYU01000006">
    <property type="protein sequence ID" value="GBG24535.1"/>
    <property type="molecule type" value="Genomic_DNA"/>
</dbReference>
<gene>
    <name evidence="2" type="ORF">FCC1311_007542</name>
</gene>
<reference evidence="2 3" key="1">
    <citation type="submission" date="2017-12" db="EMBL/GenBank/DDBJ databases">
        <title>Sequencing, de novo assembly and annotation of complete genome of a new Thraustochytrid species, strain FCC1311.</title>
        <authorList>
            <person name="Sedici K."/>
            <person name="Godart F."/>
            <person name="Aiese Cigliano R."/>
            <person name="Sanseverino W."/>
            <person name="Barakat M."/>
            <person name="Ortet P."/>
            <person name="Marechal E."/>
            <person name="Cagnac O."/>
            <person name="Amato A."/>
        </authorList>
    </citation>
    <scope>NUCLEOTIDE SEQUENCE [LARGE SCALE GENOMIC DNA]</scope>
</reference>
<dbReference type="OrthoDB" id="5212at2759"/>
<keyword evidence="1" id="KW-1133">Transmembrane helix</keyword>
<dbReference type="Proteomes" id="UP000241890">
    <property type="component" value="Unassembled WGS sequence"/>
</dbReference>
<evidence type="ECO:0000256" key="1">
    <source>
        <dbReference type="SAM" id="Phobius"/>
    </source>
</evidence>
<protein>
    <submittedName>
        <fullName evidence="2">Uncharacterized protein</fullName>
    </submittedName>
</protein>
<organism evidence="2 3">
    <name type="scientific">Hondaea fermentalgiana</name>
    <dbReference type="NCBI Taxonomy" id="2315210"/>
    <lineage>
        <taxon>Eukaryota</taxon>
        <taxon>Sar</taxon>
        <taxon>Stramenopiles</taxon>
        <taxon>Bigyra</taxon>
        <taxon>Labyrinthulomycetes</taxon>
        <taxon>Thraustochytrida</taxon>
        <taxon>Thraustochytriidae</taxon>
        <taxon>Hondaea</taxon>
    </lineage>
</organism>
<sequence length="142" mass="15097">MPLDGGQMPSTRLAVGDFVKSADGKNISHVAVASITPVHSQTKVRMPLTPSCRLDVNGIVVSCASTGTAPPNLLAALLVPVRVLHAIMPLAWYTAIHDHIIIAFAGPLHFLLAVSICALLFRFAEVSNTVKCIVHILFHTNG</sequence>
<dbReference type="AlphaFoldDB" id="A0A2R5G1X0"/>
<keyword evidence="3" id="KW-1185">Reference proteome</keyword>
<feature type="transmembrane region" description="Helical" evidence="1">
    <location>
        <begin position="100"/>
        <end position="121"/>
    </location>
</feature>
<evidence type="ECO:0000313" key="3">
    <source>
        <dbReference type="Proteomes" id="UP000241890"/>
    </source>
</evidence>
<dbReference type="InParanoid" id="A0A2R5G1X0"/>